<proteinExistence type="predicted"/>
<name>A0ACC6MGQ1_MYCPF</name>
<sequence>MAAFATGVLVALLLVTSCANGTPPEGEQRRPSTGTASTSLTLDDEPWWPVGLNAYQLGTDWRVNTGCGAQVDLDDYFARLPPNTLTRFNAYSSMAVDEDTGELDFGPLDAVFDAAERHGQLLNAVLANSEGSCEGGEFKGHGWFAGQWRTRVLPGEPMSYGSWVDTAVRRWRDSAAAAAWTPVGEPEPSICAAQGCDWQARVCPADAAAVVRAFVDEVGERIRALDPDALIWEGRAGGGQCGSAGDDYAYVGASPGVDVLEYHDYEVGRELPGDPVSGLGRRLAQARALDKPLVIAELGVHAGTCLPATERRELVSRSVAQLRAAGAAGVLFWAFVPDPRADQCTYDIGPEDPLMTLVGR</sequence>
<dbReference type="Proteomes" id="UP001289645">
    <property type="component" value="Unassembled WGS sequence"/>
</dbReference>
<organism evidence="1 2">
    <name type="scientific">Mycolicibacterium parafortuitum</name>
    <name type="common">Mycobacterium parafortuitum</name>
    <dbReference type="NCBI Taxonomy" id="39692"/>
    <lineage>
        <taxon>Bacteria</taxon>
        <taxon>Bacillati</taxon>
        <taxon>Actinomycetota</taxon>
        <taxon>Actinomycetes</taxon>
        <taxon>Mycobacteriales</taxon>
        <taxon>Mycobacteriaceae</taxon>
        <taxon>Mycolicibacterium</taxon>
    </lineage>
</organism>
<evidence type="ECO:0000313" key="1">
    <source>
        <dbReference type="EMBL" id="MDZ5086148.1"/>
    </source>
</evidence>
<keyword evidence="2" id="KW-1185">Reference proteome</keyword>
<gene>
    <name evidence="1" type="ORF">OHX15_12205</name>
</gene>
<evidence type="ECO:0000313" key="2">
    <source>
        <dbReference type="Proteomes" id="UP001289645"/>
    </source>
</evidence>
<protein>
    <submittedName>
        <fullName evidence="1">Beta-mannosidase</fullName>
    </submittedName>
</protein>
<dbReference type="EMBL" id="JAOXLN010000011">
    <property type="protein sequence ID" value="MDZ5086148.1"/>
    <property type="molecule type" value="Genomic_DNA"/>
</dbReference>
<accession>A0ACC6MGQ1</accession>
<comment type="caution">
    <text evidence="1">The sequence shown here is derived from an EMBL/GenBank/DDBJ whole genome shotgun (WGS) entry which is preliminary data.</text>
</comment>
<reference evidence="1 2" key="1">
    <citation type="journal article" date="2021" name="Chemosphere">
        <title>Bioballs carrying a syntrophic Rhodococcus and Mycolicibacterium consortium for simultaneous sorption and biodegradation of fuel oil in contaminated freshwater.</title>
        <authorList>
            <person name="Naloka K."/>
            <person name="Polrit D."/>
            <person name="Muangchinda C."/>
            <person name="Thoetkiattikul H."/>
            <person name="Pinyakong O."/>
        </authorList>
    </citation>
    <scope>NUCLEOTIDE SEQUENCE [LARGE SCALE GENOMIC DNA]</scope>
    <source>
        <strain evidence="1 2">J101</strain>
    </source>
</reference>